<organism evidence="1 2">
    <name type="scientific">Mycoplasma wenyonii</name>
    <dbReference type="NCBI Taxonomy" id="65123"/>
    <lineage>
        <taxon>Bacteria</taxon>
        <taxon>Bacillati</taxon>
        <taxon>Mycoplasmatota</taxon>
        <taxon>Mollicutes</taxon>
        <taxon>Mycoplasmataceae</taxon>
        <taxon>Mycoplasma</taxon>
    </lineage>
</organism>
<proteinExistence type="predicted"/>
<gene>
    <name evidence="1" type="ORF">DNK47_03015</name>
</gene>
<reference evidence="2" key="1">
    <citation type="submission" date="2018-06" db="EMBL/GenBank/DDBJ databases">
        <authorList>
            <person name="Martinez Ocampo F."/>
            <person name="Quiroz Castaneda R.E."/>
            <person name="Rojas Lopez X."/>
        </authorList>
    </citation>
    <scope>NUCLEOTIDE SEQUENCE [LARGE SCALE GENOMIC DNA]</scope>
    <source>
        <strain evidence="2">INIFAP02</strain>
    </source>
</reference>
<dbReference type="OrthoDB" id="403390at2"/>
<dbReference type="AlphaFoldDB" id="A0A328PK09"/>
<comment type="caution">
    <text evidence="1">The sequence shown here is derived from an EMBL/GenBank/DDBJ whole genome shotgun (WGS) entry which is preliminary data.</text>
</comment>
<keyword evidence="2" id="KW-1185">Reference proteome</keyword>
<dbReference type="RefSeq" id="WP_112665833.1">
    <property type="nucleotide sequence ID" value="NZ_QKVO01000018.1"/>
</dbReference>
<name>A0A328PK09_9MOLU</name>
<dbReference type="EMBL" id="QKVO01000018">
    <property type="protein sequence ID" value="RAO94814.1"/>
    <property type="molecule type" value="Genomic_DNA"/>
</dbReference>
<evidence type="ECO:0000313" key="1">
    <source>
        <dbReference type="EMBL" id="RAO94814.1"/>
    </source>
</evidence>
<sequence>MQSTSEKKKSQISITFRQSNKISEVKLDLEDKKLQKDIPQELFNYDLEDNISEIFREIEREEKVTGIEQSAKQEFDNLVKNLGKHEQHLSTFKKVKQNVISKWTTVKNALLKRTDNNSVPALKKEEKQNLKTMYQVFIKLQESKKNLFQKFKEFDMPIATKSEGRKETHDLQKTSKSLDWLGWERDFIMLEKNKGPYGGAFFNNWGSWENNPYANFYDTEDEFNRDIQFVNQMITKIDGQIRVLQGQMNWDTRRTQQLQSRISFFQNLKTTNYPQKHVVIKIAEKLLQHMGQLN</sequence>
<dbReference type="Proteomes" id="UP000249762">
    <property type="component" value="Unassembled WGS sequence"/>
</dbReference>
<protein>
    <submittedName>
        <fullName evidence="1">Uncharacterized protein</fullName>
    </submittedName>
</protein>
<evidence type="ECO:0000313" key="2">
    <source>
        <dbReference type="Proteomes" id="UP000249762"/>
    </source>
</evidence>
<accession>A0A328PK09</accession>